<dbReference type="AlphaFoldDB" id="A0A927BH64"/>
<comment type="caution">
    <text evidence="3">The sequence shown here is derived from an EMBL/GenBank/DDBJ whole genome shotgun (WGS) entry which is preliminary data.</text>
</comment>
<proteinExistence type="predicted"/>
<evidence type="ECO:0000313" key="3">
    <source>
        <dbReference type="EMBL" id="MBD2827535.1"/>
    </source>
</evidence>
<keyword evidence="2" id="KW-0732">Signal</keyword>
<organism evidence="3">
    <name type="scientific">Streptomyces globisporus</name>
    <dbReference type="NCBI Taxonomy" id="1908"/>
    <lineage>
        <taxon>Bacteria</taxon>
        <taxon>Bacillati</taxon>
        <taxon>Actinomycetota</taxon>
        <taxon>Actinomycetes</taxon>
        <taxon>Kitasatosporales</taxon>
        <taxon>Streptomycetaceae</taxon>
        <taxon>Streptomyces</taxon>
    </lineage>
</organism>
<feature type="compositionally biased region" description="Basic and acidic residues" evidence="1">
    <location>
        <begin position="28"/>
        <end position="38"/>
    </location>
</feature>
<gene>
    <name evidence="3" type="ORF">ID875_02370</name>
</gene>
<feature type="region of interest" description="Disordered" evidence="1">
    <location>
        <begin position="20"/>
        <end position="46"/>
    </location>
</feature>
<feature type="chain" id="PRO_5037127785" evidence="2">
    <location>
        <begin position="23"/>
        <end position="823"/>
    </location>
</feature>
<name>A0A927BH64_STRGL</name>
<feature type="region of interest" description="Disordered" evidence="1">
    <location>
        <begin position="158"/>
        <end position="181"/>
    </location>
</feature>
<accession>A0A927BH64</accession>
<evidence type="ECO:0000256" key="2">
    <source>
        <dbReference type="SAM" id="SignalP"/>
    </source>
</evidence>
<sequence>MGAALACAVALSAVAAAAPAVGAEPDAAPERTSPEKSARPAVAEPVSIDADGPVALTGRTKDGATLEEARINVWARPNQDVLAKVRKGDTVPRFHVPQDAVTVEGDEFAVVLKSGELGKKYVGKGGIVQLEVEIYDPSRNRVAFTSASVRSIQPGGESALRWADPVGTPVDTPRPPTTAKPEPVLLGVELTEAPAAMGRTAARSAGSGPLCYNQELLGTKDVWADIGETYPVDDGGGGMKFTDEATASYEVAAKFSQWEQSGSQTFTAGQEFEWPAWGVAAGAEANKPRKYQVEVRYQHLKCRQPGVPPGSGEYEIWEPTRHTGSNRTVVVPRPPWIGATHGNCGTVSSPLWNKTAESGGSESVAWEGKSGILGANFGIGIDLTVKREWSSSSTLMYKMSEGANWLCGLEDKPGLASKVGQYSKVVPKSCSFKLPNATVVDTKAPPENTFLNYAKTTPNGWTGGDSTYSTRLPDGRILWMFSDTFLGPLKANGTRPTDAPLVNQSFVIQNGNSLSTVTGGTPGNPQAIRPATAANQWYWLGDGMMGEVDGQQQLQIILHRWARSGDGAWDIYLQGIEVSTFDPNNLKQPVKTEVLPGYAVIQWGSAILPASQSGDGYTYIYGVLDSATNKSMRVARVKGSDISKVDKWMYLNTDRQAWMTEELQSTNVLTGVANEYSVTKWNNEFVLISQDSTLAFSNKIGIWASCSPHGGFKHSEFFYSMPETGLFGSYGDPNIFAYNAHAHPVLASGSRWTLSYNVNSFDNTVGPDSAHYRDPGIYKPRFVSFDLTPATAAMSERSAAADPGLRLPSGGDIPCTICTGVPR</sequence>
<dbReference type="EMBL" id="JACWUS010000001">
    <property type="protein sequence ID" value="MBD2827535.1"/>
    <property type="molecule type" value="Genomic_DNA"/>
</dbReference>
<reference evidence="3" key="1">
    <citation type="journal article" date="2020" name="PLoS ONE">
        <title>Isolation and characterization of Streptomyces bacteriophages and Streptomyces strains encoding biosynthetic arsenals: Streptomyces strains and phages for antibiotic discovery.</title>
        <authorList>
            <person name="Montano E.T."/>
            <person name="Nideffer J.F."/>
            <person name="Brumage L."/>
            <person name="Erb M."/>
            <person name="Derman A.I."/>
            <person name="Davis J.P."/>
            <person name="Estrada E."/>
            <person name="Fu S."/>
            <person name="Le D."/>
            <person name="Vuppala A."/>
            <person name="Tran C."/>
            <person name="Luterstein E."/>
            <person name="Lakkaraju S."/>
            <person name="Panchagnula S."/>
            <person name="Ren C."/>
            <person name="Doan J."/>
            <person name="Tran S."/>
            <person name="Soriano J."/>
            <person name="Fujita Y."/>
            <person name="Gutala P."/>
            <person name="Fujii Q."/>
            <person name="Lee M."/>
            <person name="Bui A."/>
            <person name="Villarreal C."/>
            <person name="Shing S.R."/>
            <person name="Kim S."/>
            <person name="Freeman D."/>
            <person name="Racha V."/>
            <person name="Ho A."/>
            <person name="Kumar P."/>
            <person name="Falah K."/>
            <person name="Dawson T."/>
            <person name="Enustun E."/>
            <person name="Prichard A."/>
            <person name="Gomez A."/>
            <person name="Khanna K."/>
            <person name="Trigg S."/>
            <person name="Fernandez L."/>
            <person name="Pogliano K."/>
            <person name="Pogliano J."/>
        </authorList>
    </citation>
    <scope>NUCLEOTIDE SEQUENCE</scope>
    <source>
        <strain evidence="3">QF2</strain>
    </source>
</reference>
<feature type="signal peptide" evidence="2">
    <location>
        <begin position="1"/>
        <end position="22"/>
    </location>
</feature>
<protein>
    <submittedName>
        <fullName evidence="3">DUF4185 domain-containing protein</fullName>
    </submittedName>
</protein>
<evidence type="ECO:0000256" key="1">
    <source>
        <dbReference type="SAM" id="MobiDB-lite"/>
    </source>
</evidence>